<sequence length="137" mass="15880">MTNKSAVQSFAQMMVTLDLRRHVYSIYEHFVPDAHSYSIDTWWCEHASGAATTWRRLMECNFHVFPRVFVHGKISRLIEFDLLITRQDDINFIHLTSIAQPKRGLHHQRPIASLTSSCLFVVSHVSHVVLLTMPSVY</sequence>
<proteinExistence type="predicted"/>
<accession>A0A7E4W3M1</accession>
<protein>
    <submittedName>
        <fullName evidence="2">SnoaL-like domain-containing protein</fullName>
    </submittedName>
</protein>
<evidence type="ECO:0000313" key="2">
    <source>
        <dbReference type="WBParaSite" id="Pan_g6108.t1"/>
    </source>
</evidence>
<reference evidence="2" key="2">
    <citation type="submission" date="2020-10" db="UniProtKB">
        <authorList>
            <consortium name="WormBaseParasite"/>
        </authorList>
    </citation>
    <scope>IDENTIFICATION</scope>
</reference>
<dbReference type="WBParaSite" id="Pan_g6108.t1">
    <property type="protein sequence ID" value="Pan_g6108.t1"/>
    <property type="gene ID" value="Pan_g6108"/>
</dbReference>
<name>A0A7E4W3M1_PANRE</name>
<keyword evidence="1" id="KW-1185">Reference proteome</keyword>
<organism evidence="1 2">
    <name type="scientific">Panagrellus redivivus</name>
    <name type="common">Microworm</name>
    <dbReference type="NCBI Taxonomy" id="6233"/>
    <lineage>
        <taxon>Eukaryota</taxon>
        <taxon>Metazoa</taxon>
        <taxon>Ecdysozoa</taxon>
        <taxon>Nematoda</taxon>
        <taxon>Chromadorea</taxon>
        <taxon>Rhabditida</taxon>
        <taxon>Tylenchina</taxon>
        <taxon>Panagrolaimomorpha</taxon>
        <taxon>Panagrolaimoidea</taxon>
        <taxon>Panagrolaimidae</taxon>
        <taxon>Panagrellus</taxon>
    </lineage>
</organism>
<reference evidence="1" key="1">
    <citation type="journal article" date="2013" name="Genetics">
        <title>The draft genome and transcriptome of Panagrellus redivivus are shaped by the harsh demands of a free-living lifestyle.</title>
        <authorList>
            <person name="Srinivasan J."/>
            <person name="Dillman A.R."/>
            <person name="Macchietto M.G."/>
            <person name="Heikkinen L."/>
            <person name="Lakso M."/>
            <person name="Fracchia K.M."/>
            <person name="Antoshechkin I."/>
            <person name="Mortazavi A."/>
            <person name="Wong G."/>
            <person name="Sternberg P.W."/>
        </authorList>
    </citation>
    <scope>NUCLEOTIDE SEQUENCE [LARGE SCALE GENOMIC DNA]</scope>
    <source>
        <strain evidence="1">MT8872</strain>
    </source>
</reference>
<evidence type="ECO:0000313" key="1">
    <source>
        <dbReference type="Proteomes" id="UP000492821"/>
    </source>
</evidence>
<dbReference type="Proteomes" id="UP000492821">
    <property type="component" value="Unassembled WGS sequence"/>
</dbReference>
<dbReference type="AlphaFoldDB" id="A0A7E4W3M1"/>